<feature type="binding site" evidence="3">
    <location>
        <begin position="7"/>
        <end position="14"/>
    </location>
    <ligand>
        <name>substrate</name>
    </ligand>
</feature>
<feature type="binding site" evidence="3">
    <location>
        <position position="57"/>
    </location>
    <ligand>
        <name>substrate</name>
    </ligand>
</feature>
<dbReference type="GO" id="GO:0045820">
    <property type="term" value="P:negative regulation of glycolytic process"/>
    <property type="evidence" value="ECO:0007669"/>
    <property type="project" value="TreeGrafter"/>
</dbReference>
<dbReference type="InterPro" id="IPR051695">
    <property type="entry name" value="Phosphoglycerate_Mutase"/>
</dbReference>
<protein>
    <submittedName>
        <fullName evidence="4">Alpha-ribazole phosphatase/probable phosphoglycerate mutase</fullName>
    </submittedName>
</protein>
<dbReference type="RefSeq" id="WP_110887492.1">
    <property type="nucleotide sequence ID" value="NZ_QJSX01000011.1"/>
</dbReference>
<dbReference type="PANTHER" id="PTHR46517:SF1">
    <property type="entry name" value="FRUCTOSE-2,6-BISPHOSPHATASE TIGAR"/>
    <property type="match status" value="1"/>
</dbReference>
<dbReference type="Gene3D" id="3.40.50.1240">
    <property type="entry name" value="Phosphoglycerate mutase-like"/>
    <property type="match status" value="1"/>
</dbReference>
<evidence type="ECO:0000313" key="5">
    <source>
        <dbReference type="Proteomes" id="UP000248326"/>
    </source>
</evidence>
<feature type="active site" description="Proton donor/acceptor" evidence="2">
    <location>
        <position position="79"/>
    </location>
</feature>
<organism evidence="4 5">
    <name type="scientific">Deinococcus yavapaiensis KR-236</name>
    <dbReference type="NCBI Taxonomy" id="694435"/>
    <lineage>
        <taxon>Bacteria</taxon>
        <taxon>Thermotogati</taxon>
        <taxon>Deinococcota</taxon>
        <taxon>Deinococci</taxon>
        <taxon>Deinococcales</taxon>
        <taxon>Deinococcaceae</taxon>
        <taxon>Deinococcus</taxon>
    </lineage>
</organism>
<dbReference type="Pfam" id="PF00300">
    <property type="entry name" value="His_Phos_1"/>
    <property type="match status" value="1"/>
</dbReference>
<proteinExistence type="predicted"/>
<dbReference type="InterPro" id="IPR029033">
    <property type="entry name" value="His_PPase_superfam"/>
</dbReference>
<accession>A0A318SK37</accession>
<dbReference type="CDD" id="cd07067">
    <property type="entry name" value="HP_PGM_like"/>
    <property type="match status" value="1"/>
</dbReference>
<dbReference type="AlphaFoldDB" id="A0A318SK37"/>
<dbReference type="InterPro" id="IPR013078">
    <property type="entry name" value="His_Pase_superF_clade-1"/>
</dbReference>
<evidence type="ECO:0000256" key="3">
    <source>
        <dbReference type="PIRSR" id="PIRSR613078-2"/>
    </source>
</evidence>
<keyword evidence="1" id="KW-0378">Hydrolase</keyword>
<dbReference type="EMBL" id="QJSX01000011">
    <property type="protein sequence ID" value="PYE52918.1"/>
    <property type="molecule type" value="Genomic_DNA"/>
</dbReference>
<evidence type="ECO:0000256" key="2">
    <source>
        <dbReference type="PIRSR" id="PIRSR613078-1"/>
    </source>
</evidence>
<evidence type="ECO:0000256" key="1">
    <source>
        <dbReference type="ARBA" id="ARBA00022801"/>
    </source>
</evidence>
<dbReference type="Proteomes" id="UP000248326">
    <property type="component" value="Unassembled WGS sequence"/>
</dbReference>
<dbReference type="GO" id="GO:0005829">
    <property type="term" value="C:cytosol"/>
    <property type="evidence" value="ECO:0007669"/>
    <property type="project" value="TreeGrafter"/>
</dbReference>
<dbReference type="SUPFAM" id="SSF53254">
    <property type="entry name" value="Phosphoglycerate mutase-like"/>
    <property type="match status" value="1"/>
</dbReference>
<dbReference type="GO" id="GO:0004331">
    <property type="term" value="F:fructose-2,6-bisphosphate 2-phosphatase activity"/>
    <property type="evidence" value="ECO:0007669"/>
    <property type="project" value="TreeGrafter"/>
</dbReference>
<dbReference type="SMART" id="SM00855">
    <property type="entry name" value="PGAM"/>
    <property type="match status" value="1"/>
</dbReference>
<comment type="caution">
    <text evidence="4">The sequence shown here is derived from an EMBL/GenBank/DDBJ whole genome shotgun (WGS) entry which is preliminary data.</text>
</comment>
<feature type="active site" description="Tele-phosphohistidine intermediate" evidence="2">
    <location>
        <position position="8"/>
    </location>
</feature>
<keyword evidence="5" id="KW-1185">Reference proteome</keyword>
<name>A0A318SK37_9DEIO</name>
<sequence>MKLTFVRHGVTEWNTLGRWQGHSDNPLSEAGEHQARLLARRLKGQSFDLVYSSDLVRARRTAELALPGVSVLVDERLREVHFGEFDGRTFDQIRLHPLFATWAERPFEVPTPSGESLSEVVTRGLAWASTLPDGANVVTFTHSLFIRSLVCHLIDIPFRSSPHRIFPVPLSTPHTSLTVVRRAENDWTLERLGDDSHLEHWTSSDASQQTSQHS</sequence>
<reference evidence="4 5" key="1">
    <citation type="submission" date="2018-06" db="EMBL/GenBank/DDBJ databases">
        <title>Genomic Encyclopedia of Type Strains, Phase IV (KMG-IV): sequencing the most valuable type-strain genomes for metagenomic binning, comparative biology and taxonomic classification.</title>
        <authorList>
            <person name="Goeker M."/>
        </authorList>
    </citation>
    <scope>NUCLEOTIDE SEQUENCE [LARGE SCALE GENOMIC DNA]</scope>
    <source>
        <strain evidence="4 5">DSM 18048</strain>
    </source>
</reference>
<dbReference type="OrthoDB" id="9782128at2"/>
<gene>
    <name evidence="4" type="ORF">DES52_11190</name>
</gene>
<dbReference type="PANTHER" id="PTHR46517">
    <property type="entry name" value="FRUCTOSE-2,6-BISPHOSPHATASE TIGAR"/>
    <property type="match status" value="1"/>
</dbReference>
<evidence type="ECO:0000313" key="4">
    <source>
        <dbReference type="EMBL" id="PYE52918.1"/>
    </source>
</evidence>
<dbReference type="GO" id="GO:0043456">
    <property type="term" value="P:regulation of pentose-phosphate shunt"/>
    <property type="evidence" value="ECO:0007669"/>
    <property type="project" value="TreeGrafter"/>
</dbReference>